<dbReference type="PANTHER" id="PTHR11373:SF4">
    <property type="entry name" value="DEOXYNUCLEOSIDE TRIPHOSPHATE TRIPHOSPHOHYDROLASE SAMHD1"/>
    <property type="match status" value="1"/>
</dbReference>
<dbReference type="EMBL" id="JACHOP010000007">
    <property type="protein sequence ID" value="MBB5757409.1"/>
    <property type="molecule type" value="Genomic_DNA"/>
</dbReference>
<dbReference type="SUPFAM" id="SSF109604">
    <property type="entry name" value="HD-domain/PDEase-like"/>
    <property type="match status" value="1"/>
</dbReference>
<gene>
    <name evidence="2" type="ORF">HNR00_002122</name>
</gene>
<evidence type="ECO:0000259" key="1">
    <source>
        <dbReference type="SMART" id="SM00471"/>
    </source>
</evidence>
<dbReference type="Pfam" id="PF24390">
    <property type="entry name" value="PRTase-CE"/>
    <property type="match status" value="1"/>
</dbReference>
<dbReference type="Gene3D" id="1.10.3210.10">
    <property type="entry name" value="Hypothetical protein af1432"/>
    <property type="match status" value="1"/>
</dbReference>
<dbReference type="Pfam" id="PF01966">
    <property type="entry name" value="HD"/>
    <property type="match status" value="1"/>
</dbReference>
<reference evidence="2 3" key="1">
    <citation type="submission" date="2020-08" db="EMBL/GenBank/DDBJ databases">
        <title>Genomic Encyclopedia of Type Strains, Phase IV (KMG-IV): sequencing the most valuable type-strain genomes for metagenomic binning, comparative biology and taxonomic classification.</title>
        <authorList>
            <person name="Goeker M."/>
        </authorList>
    </citation>
    <scope>NUCLEOTIDE SEQUENCE [LARGE SCALE GENOMIC DNA]</scope>
    <source>
        <strain evidence="2 3">DSM 2163</strain>
    </source>
</reference>
<dbReference type="InterPro" id="IPR006674">
    <property type="entry name" value="HD_domain"/>
</dbReference>
<dbReference type="CDD" id="cd00077">
    <property type="entry name" value="HDc"/>
    <property type="match status" value="1"/>
</dbReference>
<name>A0A840ZHQ1_9HYPH</name>
<evidence type="ECO:0000313" key="2">
    <source>
        <dbReference type="EMBL" id="MBB5757409.1"/>
    </source>
</evidence>
<comment type="caution">
    <text evidence="2">The sequence shown here is derived from an EMBL/GenBank/DDBJ whole genome shotgun (WGS) entry which is preliminary data.</text>
</comment>
<dbReference type="GO" id="GO:0008832">
    <property type="term" value="F:dGTPase activity"/>
    <property type="evidence" value="ECO:0007669"/>
    <property type="project" value="TreeGrafter"/>
</dbReference>
<accession>A0A840ZHQ1</accession>
<proteinExistence type="predicted"/>
<dbReference type="AlphaFoldDB" id="A0A840ZHQ1"/>
<evidence type="ECO:0000313" key="3">
    <source>
        <dbReference type="Proteomes" id="UP000583454"/>
    </source>
</evidence>
<dbReference type="PANTHER" id="PTHR11373">
    <property type="entry name" value="DEOXYNUCLEOSIDE TRIPHOSPHATE TRIPHOSPHOHYDROLASE"/>
    <property type="match status" value="1"/>
</dbReference>
<dbReference type="SMART" id="SM00471">
    <property type="entry name" value="HDc"/>
    <property type="match status" value="1"/>
</dbReference>
<dbReference type="Proteomes" id="UP000583454">
    <property type="component" value="Unassembled WGS sequence"/>
</dbReference>
<feature type="domain" description="HD/PDEase" evidence="1">
    <location>
        <begin position="91"/>
        <end position="281"/>
    </location>
</feature>
<dbReference type="InterPro" id="IPR050135">
    <property type="entry name" value="dGTPase-like"/>
</dbReference>
<organism evidence="2 3">
    <name type="scientific">Methylorubrum rhodinum</name>
    <dbReference type="NCBI Taxonomy" id="29428"/>
    <lineage>
        <taxon>Bacteria</taxon>
        <taxon>Pseudomonadati</taxon>
        <taxon>Pseudomonadota</taxon>
        <taxon>Alphaproteobacteria</taxon>
        <taxon>Hyphomicrobiales</taxon>
        <taxon>Methylobacteriaceae</taxon>
        <taxon>Methylorubrum</taxon>
    </lineage>
</organism>
<keyword evidence="3" id="KW-1185">Reference proteome</keyword>
<dbReference type="InterPro" id="IPR056920">
    <property type="entry name" value="PRTase-CE"/>
</dbReference>
<dbReference type="InterPro" id="IPR003607">
    <property type="entry name" value="HD/PDEase_dom"/>
</dbReference>
<dbReference type="GO" id="GO:0006203">
    <property type="term" value="P:dGTP catabolic process"/>
    <property type="evidence" value="ECO:0007669"/>
    <property type="project" value="TreeGrafter"/>
</dbReference>
<sequence>MAKLSNAKRVGGFTVELVSSIAADFASRFLDPYCDEILAEDRTFARKEINDSLWGTISLSPLEVAIIDSPLIQRLRSIRQLGVVHWVYPGATHTRFDHTLGVLHQVQNLASAVNTLASQRGKPDPIKSHHVRLLRLCALLHDVGHAAFSHVSEKAIQSLPAVNPLAAEFSRIHRIGTSAERQAERADKVETKQLSEIFAFYIVKSKAMTRFLELLRGRTGEVYSFTSHKNEKIEDVVDLIGKAIIGVKIDDRLPLLHQFISGPFDADKLDYFVRDAHQAGTPSVLDISRLVQKISFRELDASELPDDIAGHVAKIEDKYCLFGMRWSGVPVLDELHLARVLLYAKIYRHTKVIAIEQMIKSALFCLSEIVSPEDIFRFVYRYDDEALLAFETNSLTSAIGLNRESLTPESIERLDEAVKIFKDVKRRKLVVKAFQLQLRFPADPRDKDNVQRDGLAEFNEDIEHPQKGLEFRERLLDEMDVVISLLNQGSKPSRIALSASVMIHTQSQTPGGSQIQRAFLLPADGPPMSFREYTVNRQVWASSYMSDQPAGFIFTTDKYANFAYIAVEKLLRESYGVILPDSALELSKRDRSKIEEIKFTLMRGGYYRNSPHDLRPTPERMRKVDIANAIDRFVVKRSIYQEPQDVESRAYGSGLTGKERTHGWLRQFESDEHIECAVKVLDSFKILTRSDTTNALKNFISENPEFNKAWVVPFGEAKDSGAIQSYYSADLQGTLISGCKVLNDIGQLRDDDAIIFIDDFIGSGGQATDILAAGFGISSLRKPLGEHRDLFEHHIQERLRNSSVGFVFTAGWDSGLAEMTETVGSIGLSAKIYRYLAEDSLPFADKELKSEFDDEVISSFFEKCRSIGKDLILEDIKRQDLKRGTRTKIAARNKKSDDRALGYGNRAMLLGTPFNVPTQSLTAIWAYGEVDGIPWMPLMRRRKKD</sequence>
<protein>
    <recommendedName>
        <fullName evidence="1">HD/PDEase domain-containing protein</fullName>
    </recommendedName>
</protein>